<dbReference type="AlphaFoldDB" id="A0A8T0QX07"/>
<evidence type="ECO:0000256" key="1">
    <source>
        <dbReference type="SAM" id="MobiDB-lite"/>
    </source>
</evidence>
<feature type="region of interest" description="Disordered" evidence="1">
    <location>
        <begin position="20"/>
        <end position="63"/>
    </location>
</feature>
<protein>
    <submittedName>
        <fullName evidence="2">Uncharacterized protein</fullName>
    </submittedName>
</protein>
<dbReference type="EMBL" id="CM029048">
    <property type="protein sequence ID" value="KAG2577518.1"/>
    <property type="molecule type" value="Genomic_DNA"/>
</dbReference>
<sequence length="77" mass="8806">MFEIQLHLVNRGFADCFINNKSEGQTSSSAEGRVNHDVSPDLNNAEPEDAQPTADTEPYFGEDDEEDWLYTWTNHRC</sequence>
<accession>A0A8T0QX07</accession>
<keyword evidence="3" id="KW-1185">Reference proteome</keyword>
<name>A0A8T0QX07_PANVG</name>
<comment type="caution">
    <text evidence="2">The sequence shown here is derived from an EMBL/GenBank/DDBJ whole genome shotgun (WGS) entry which is preliminary data.</text>
</comment>
<proteinExistence type="predicted"/>
<gene>
    <name evidence="2" type="ORF">PVAP13_6NG232706</name>
</gene>
<evidence type="ECO:0000313" key="2">
    <source>
        <dbReference type="EMBL" id="KAG2577518.1"/>
    </source>
</evidence>
<reference evidence="2" key="1">
    <citation type="submission" date="2020-05" db="EMBL/GenBank/DDBJ databases">
        <title>WGS assembly of Panicum virgatum.</title>
        <authorList>
            <person name="Lovell J.T."/>
            <person name="Jenkins J."/>
            <person name="Shu S."/>
            <person name="Juenger T.E."/>
            <person name="Schmutz J."/>
        </authorList>
    </citation>
    <scope>NUCLEOTIDE SEQUENCE</scope>
    <source>
        <strain evidence="2">AP13</strain>
    </source>
</reference>
<evidence type="ECO:0000313" key="3">
    <source>
        <dbReference type="Proteomes" id="UP000823388"/>
    </source>
</evidence>
<dbReference type="Proteomes" id="UP000823388">
    <property type="component" value="Chromosome 6N"/>
</dbReference>
<organism evidence="2 3">
    <name type="scientific">Panicum virgatum</name>
    <name type="common">Blackwell switchgrass</name>
    <dbReference type="NCBI Taxonomy" id="38727"/>
    <lineage>
        <taxon>Eukaryota</taxon>
        <taxon>Viridiplantae</taxon>
        <taxon>Streptophyta</taxon>
        <taxon>Embryophyta</taxon>
        <taxon>Tracheophyta</taxon>
        <taxon>Spermatophyta</taxon>
        <taxon>Magnoliopsida</taxon>
        <taxon>Liliopsida</taxon>
        <taxon>Poales</taxon>
        <taxon>Poaceae</taxon>
        <taxon>PACMAD clade</taxon>
        <taxon>Panicoideae</taxon>
        <taxon>Panicodae</taxon>
        <taxon>Paniceae</taxon>
        <taxon>Panicinae</taxon>
        <taxon>Panicum</taxon>
        <taxon>Panicum sect. Hiantes</taxon>
    </lineage>
</organism>
<feature type="compositionally biased region" description="Polar residues" evidence="1">
    <location>
        <begin position="20"/>
        <end position="30"/>
    </location>
</feature>